<gene>
    <name evidence="1" type="ORF">SADUNF_Sadunf02G0021100</name>
</gene>
<dbReference type="OrthoDB" id="10250504at2759"/>
<dbReference type="AlphaFoldDB" id="A0A835N5U4"/>
<keyword evidence="2" id="KW-1185">Reference proteome</keyword>
<dbReference type="EMBL" id="JADGMS010000002">
    <property type="protein sequence ID" value="KAF9686743.1"/>
    <property type="molecule type" value="Genomic_DNA"/>
</dbReference>
<sequence length="236" mass="26272">MEGMIKSVANLIVYMHPLQTKNVDKAILRELSSLLFKYSQAFDGLVLAYSVETQDKCARILSGCEVFVHLLNAYFTEPNIEGKVVKLTRESIHCIVLGFSSAIVTDENIRNELKNMLRGICKQISQATCDKGWSCDSFHCQEGDMSNSLLHAPLLLNCVDSVILLRPIHHKEDFISLTSLSKCLNLINFCSLDEEIIHISGSLIPANTGSVHLLDKYYVDTGTDRFSTELAAPNFG</sequence>
<evidence type="ECO:0000313" key="1">
    <source>
        <dbReference type="EMBL" id="KAF9686743.1"/>
    </source>
</evidence>
<evidence type="ECO:0000313" key="2">
    <source>
        <dbReference type="Proteomes" id="UP000657918"/>
    </source>
</evidence>
<protein>
    <submittedName>
        <fullName evidence="1">Uncharacterized protein</fullName>
    </submittedName>
</protein>
<reference evidence="1 2" key="1">
    <citation type="submission" date="2020-10" db="EMBL/GenBank/DDBJ databases">
        <title>Plant Genome Project.</title>
        <authorList>
            <person name="Zhang R.-G."/>
        </authorList>
    </citation>
    <scope>NUCLEOTIDE SEQUENCE [LARGE SCALE GENOMIC DNA]</scope>
    <source>
        <strain evidence="1">FAFU-HL-1</strain>
        <tissue evidence="1">Leaf</tissue>
    </source>
</reference>
<organism evidence="1 2">
    <name type="scientific">Salix dunnii</name>
    <dbReference type="NCBI Taxonomy" id="1413687"/>
    <lineage>
        <taxon>Eukaryota</taxon>
        <taxon>Viridiplantae</taxon>
        <taxon>Streptophyta</taxon>
        <taxon>Embryophyta</taxon>
        <taxon>Tracheophyta</taxon>
        <taxon>Spermatophyta</taxon>
        <taxon>Magnoliopsida</taxon>
        <taxon>eudicotyledons</taxon>
        <taxon>Gunneridae</taxon>
        <taxon>Pentapetalae</taxon>
        <taxon>rosids</taxon>
        <taxon>fabids</taxon>
        <taxon>Malpighiales</taxon>
        <taxon>Salicaceae</taxon>
        <taxon>Saliceae</taxon>
        <taxon>Salix</taxon>
    </lineage>
</organism>
<dbReference type="Proteomes" id="UP000657918">
    <property type="component" value="Unassembled WGS sequence"/>
</dbReference>
<name>A0A835N5U4_9ROSI</name>
<comment type="caution">
    <text evidence="1">The sequence shown here is derived from an EMBL/GenBank/DDBJ whole genome shotgun (WGS) entry which is preliminary data.</text>
</comment>
<accession>A0A835N5U4</accession>
<proteinExistence type="predicted"/>